<dbReference type="InterPro" id="IPR005097">
    <property type="entry name" value="Sacchrp_dh_NADP-bd"/>
</dbReference>
<dbReference type="Pfam" id="PF03435">
    <property type="entry name" value="Sacchrp_dh_NADP"/>
    <property type="match status" value="1"/>
</dbReference>
<dbReference type="PANTHER" id="PTHR43796:SF2">
    <property type="entry name" value="CARBOXYNORSPERMIDINE SYNTHASE"/>
    <property type="match status" value="1"/>
</dbReference>
<name>A0A0G0TW58_9BACT</name>
<dbReference type="SUPFAM" id="SSF51735">
    <property type="entry name" value="NAD(P)-binding Rossmann-fold domains"/>
    <property type="match status" value="1"/>
</dbReference>
<dbReference type="PATRIC" id="fig|1618734.3.peg.439"/>
<proteinExistence type="predicted"/>
<dbReference type="PANTHER" id="PTHR43796">
    <property type="entry name" value="CARBOXYNORSPERMIDINE SYNTHASE"/>
    <property type="match status" value="1"/>
</dbReference>
<evidence type="ECO:0008006" key="5">
    <source>
        <dbReference type="Google" id="ProtNLM"/>
    </source>
</evidence>
<evidence type="ECO:0000313" key="3">
    <source>
        <dbReference type="EMBL" id="KKR79071.1"/>
    </source>
</evidence>
<evidence type="ECO:0000259" key="2">
    <source>
        <dbReference type="Pfam" id="PF16653"/>
    </source>
</evidence>
<dbReference type="InterPro" id="IPR032095">
    <property type="entry name" value="Sacchrp_dh-like_C"/>
</dbReference>
<evidence type="ECO:0000259" key="1">
    <source>
        <dbReference type="Pfam" id="PF03435"/>
    </source>
</evidence>
<feature type="domain" description="Saccharopine dehydrogenase NADP binding" evidence="1">
    <location>
        <begin position="11"/>
        <end position="146"/>
    </location>
</feature>
<dbReference type="Proteomes" id="UP000034749">
    <property type="component" value="Unassembled WGS sequence"/>
</dbReference>
<evidence type="ECO:0000313" key="4">
    <source>
        <dbReference type="Proteomes" id="UP000034749"/>
    </source>
</evidence>
<accession>A0A0G0TW58</accession>
<dbReference type="Pfam" id="PF16653">
    <property type="entry name" value="Sacchrp_dh_C"/>
    <property type="match status" value="1"/>
</dbReference>
<gene>
    <name evidence="3" type="ORF">UU24_C0017G0007</name>
</gene>
<protein>
    <recommendedName>
        <fullName evidence="5">Saccharopine dehydrogenase</fullName>
    </recommendedName>
</protein>
<dbReference type="Gene3D" id="3.30.360.10">
    <property type="entry name" value="Dihydrodipicolinate Reductase, domain 2"/>
    <property type="match status" value="1"/>
</dbReference>
<organism evidence="3 4">
    <name type="scientific">Candidatus Nomurabacteria bacterium GW2011_GWA2_40_9</name>
    <dbReference type="NCBI Taxonomy" id="1618734"/>
    <lineage>
        <taxon>Bacteria</taxon>
        <taxon>Candidatus Nomuraibacteriota</taxon>
    </lineage>
</organism>
<dbReference type="InterPro" id="IPR036291">
    <property type="entry name" value="NAD(P)-bd_dom_sf"/>
</dbReference>
<feature type="domain" description="Saccharopine dehydrogenase-like C-terminal" evidence="2">
    <location>
        <begin position="150"/>
        <end position="404"/>
    </location>
</feature>
<sequence>MNKKAMNINKVLVIGCGNVGSVGLHKMAQDPGVFSEIHVVSRTRAKCEVVRDSILKKTKGKVKLHIHTGNVGSDRFFLKLLKEVKPELVVNWGLPYDNLVVMDACLEYGVNYIDTACYEDPAKYGFSYKRQLEKNEAFKKKGLLAILGSGFDPGVTNIYSAYARDYLFDRIDTIDILDCNGGSKDANIKFAPNFDPEINLRELILPIEYWKNGRWVKRGKLIDEDASYFEFDFGEAGTHTPYLMYHEELETIPKHVPGLKQIRFWMTFSKSYLTYLRVLYEVGLTRIDPIDYQGTSVVPVKFLKEILPKGKDFNKSYKGKTHIGNIISGTKDGKKKYMYIYNICDHQKSFKETNGNAIGYTTAIPTVTTAKLVLTGKWAGVGVKNTEDKSFDSKIYIEEMTKTGLVTEFKKLKDLPKVLKKEY</sequence>
<dbReference type="Gene3D" id="3.40.50.720">
    <property type="entry name" value="NAD(P)-binding Rossmann-like Domain"/>
    <property type="match status" value="1"/>
</dbReference>
<reference evidence="3 4" key="1">
    <citation type="journal article" date="2015" name="Nature">
        <title>rRNA introns, odd ribosomes, and small enigmatic genomes across a large radiation of phyla.</title>
        <authorList>
            <person name="Brown C.T."/>
            <person name="Hug L.A."/>
            <person name="Thomas B.C."/>
            <person name="Sharon I."/>
            <person name="Castelle C.J."/>
            <person name="Singh A."/>
            <person name="Wilkins M.J."/>
            <person name="Williams K.H."/>
            <person name="Banfield J.F."/>
        </authorList>
    </citation>
    <scope>NUCLEOTIDE SEQUENCE [LARGE SCALE GENOMIC DNA]</scope>
</reference>
<dbReference type="EMBL" id="LBZW01000017">
    <property type="protein sequence ID" value="KKR79071.1"/>
    <property type="molecule type" value="Genomic_DNA"/>
</dbReference>
<comment type="caution">
    <text evidence="3">The sequence shown here is derived from an EMBL/GenBank/DDBJ whole genome shotgun (WGS) entry which is preliminary data.</text>
</comment>
<dbReference type="AlphaFoldDB" id="A0A0G0TW58"/>